<name>A0ABN9UCN2_9DINO</name>
<accession>A0ABN9UCN2</accession>
<sequence>APCGRPAGKVKKAGAKPEQWHVCWERFGNGEHLQAIAATGGVGGKAVQPSTVLGNLLRALTEGMPVNLRGLAAEAPSAGCAKPPDETEWEKIEEACAVTGVDPLASSAAAKDVLRHVLGPQVDREPTEKSDADRAIESRWYDLIRWSFTFKRCGFQPKFGDQAMAETTDRKPVATAFKLR</sequence>
<proteinExistence type="predicted"/>
<dbReference type="EMBL" id="CAUYUJ010015705">
    <property type="protein sequence ID" value="CAK0857176.1"/>
    <property type="molecule type" value="Genomic_DNA"/>
</dbReference>
<gene>
    <name evidence="1" type="ORF">PCOR1329_LOCUS47356</name>
</gene>
<reference evidence="1" key="1">
    <citation type="submission" date="2023-10" db="EMBL/GenBank/DDBJ databases">
        <authorList>
            <person name="Chen Y."/>
            <person name="Shah S."/>
            <person name="Dougan E. K."/>
            <person name="Thang M."/>
            <person name="Chan C."/>
        </authorList>
    </citation>
    <scope>NUCLEOTIDE SEQUENCE [LARGE SCALE GENOMIC DNA]</scope>
</reference>
<comment type="caution">
    <text evidence="1">The sequence shown here is derived from an EMBL/GenBank/DDBJ whole genome shotgun (WGS) entry which is preliminary data.</text>
</comment>
<feature type="non-terminal residue" evidence="1">
    <location>
        <position position="1"/>
    </location>
</feature>
<organism evidence="1 2">
    <name type="scientific">Prorocentrum cordatum</name>
    <dbReference type="NCBI Taxonomy" id="2364126"/>
    <lineage>
        <taxon>Eukaryota</taxon>
        <taxon>Sar</taxon>
        <taxon>Alveolata</taxon>
        <taxon>Dinophyceae</taxon>
        <taxon>Prorocentrales</taxon>
        <taxon>Prorocentraceae</taxon>
        <taxon>Prorocentrum</taxon>
    </lineage>
</organism>
<protein>
    <submittedName>
        <fullName evidence="1">Uncharacterized protein</fullName>
    </submittedName>
</protein>
<evidence type="ECO:0000313" key="1">
    <source>
        <dbReference type="EMBL" id="CAK0857176.1"/>
    </source>
</evidence>
<evidence type="ECO:0000313" key="2">
    <source>
        <dbReference type="Proteomes" id="UP001189429"/>
    </source>
</evidence>
<keyword evidence="2" id="KW-1185">Reference proteome</keyword>
<dbReference type="Proteomes" id="UP001189429">
    <property type="component" value="Unassembled WGS sequence"/>
</dbReference>